<evidence type="ECO:0000313" key="2">
    <source>
        <dbReference type="Proteomes" id="UP000707071"/>
    </source>
</evidence>
<gene>
    <name evidence="1" type="ORF">E4U09_004809</name>
</gene>
<reference evidence="1 2" key="1">
    <citation type="journal article" date="2020" name="bioRxiv">
        <title>Whole genome comparisons of ergot fungi reveals the divergence and evolution of species within the genus Claviceps are the result of varying mechanisms driving genome evolution and host range expansion.</title>
        <authorList>
            <person name="Wyka S.A."/>
            <person name="Mondo S.J."/>
            <person name="Liu M."/>
            <person name="Dettman J."/>
            <person name="Nalam V."/>
            <person name="Broders K.D."/>
        </authorList>
    </citation>
    <scope>NUCLEOTIDE SEQUENCE [LARGE SCALE GENOMIC DNA]</scope>
    <source>
        <strain evidence="1 2">Clav52</strain>
    </source>
</reference>
<dbReference type="Proteomes" id="UP000707071">
    <property type="component" value="Unassembled WGS sequence"/>
</dbReference>
<keyword evidence="2" id="KW-1185">Reference proteome</keyword>
<name>A0A9P7QF75_9HYPO</name>
<proteinExistence type="predicted"/>
<dbReference type="EMBL" id="SRRH01000395">
    <property type="protein sequence ID" value="KAG6289661.1"/>
    <property type="molecule type" value="Genomic_DNA"/>
</dbReference>
<comment type="caution">
    <text evidence="1">The sequence shown here is derived from an EMBL/GenBank/DDBJ whole genome shotgun (WGS) entry which is preliminary data.</text>
</comment>
<protein>
    <submittedName>
        <fullName evidence="1">Uncharacterized protein</fullName>
    </submittedName>
</protein>
<dbReference type="AlphaFoldDB" id="A0A9P7QF75"/>
<accession>A0A9P7QF75</accession>
<sequence>MWPHLDQFDKIIEKALHSASANSQDKVVDRGRLDFQDSRVGDSGMSDESKQRFDLCRPEAYAWTGPVGYIDMSLDN</sequence>
<evidence type="ECO:0000313" key="1">
    <source>
        <dbReference type="EMBL" id="KAG6289661.1"/>
    </source>
</evidence>
<feature type="non-terminal residue" evidence="1">
    <location>
        <position position="76"/>
    </location>
</feature>
<organism evidence="1 2">
    <name type="scientific">Claviceps aff. purpurea</name>
    <dbReference type="NCBI Taxonomy" id="1967640"/>
    <lineage>
        <taxon>Eukaryota</taxon>
        <taxon>Fungi</taxon>
        <taxon>Dikarya</taxon>
        <taxon>Ascomycota</taxon>
        <taxon>Pezizomycotina</taxon>
        <taxon>Sordariomycetes</taxon>
        <taxon>Hypocreomycetidae</taxon>
        <taxon>Hypocreales</taxon>
        <taxon>Clavicipitaceae</taxon>
        <taxon>Claviceps</taxon>
    </lineage>
</organism>